<sequence length="613" mass="68272">MEPSSVPTDTAADAAGRGSLKDPERLDVPGHIIPIIEREFDDFDTEATKFLDGHTPEPEFIGFRLKQGVYGQRQPDVNMCRIKLPFGGVTPDQMDTVANVVEKYAPLNKAHITTRQNIQIHHVPLMKMAALIREISPSGLSSREGCGNTVRNVTGDPWAGIAEGEVFDTTPYVGAYVRYFVRHPTTQLMPRKIKTAFDGTPSEDRSITGIHDIAFLAKIKDGVKGFEIRVGGGTSIMPRVAPTLWEFASADDGEYLKVAEAVFRIFDAQDWLRVNRARARIKVLVDRDGAEAVTQMIKDELEGDWVAQRDFSIDEKYFNVDEATLAPQADPAREYAQPTDADRAAFEAWREYNVQAQKQEGYSAVEVKITRGDLDPAQWRGLAQVMRDYSGGLARTTVQQNLLLRWVRDESVYEVWTKLVELGVGDKGVRTIEDVVSCPGTDSCKLGITSSMGLNKAVHEKVVEMGITDPLTRDIKIKMSGCPNGCSQHHIANIGFYGASIKAGEHTIPATIPHVGGTYEQGQVAYGKRLKVRIPSKRVPDAVERWVRMYEAERHDGEAFNAYADRVGTKRFEDEIRDLAMPVEFGLDTMNMFMDWTKNVPFQVVRGEGECAV</sequence>
<keyword evidence="7" id="KW-0560">Oxidoreductase</keyword>
<dbReference type="AlphaFoldDB" id="A0A2T4UKR7"/>
<dbReference type="GO" id="GO:0046872">
    <property type="term" value="F:metal ion binding"/>
    <property type="evidence" value="ECO:0007669"/>
    <property type="project" value="UniProtKB-KW"/>
</dbReference>
<dbReference type="GO" id="GO:0051539">
    <property type="term" value="F:4 iron, 4 sulfur cluster binding"/>
    <property type="evidence" value="ECO:0007669"/>
    <property type="project" value="UniProtKB-KW"/>
</dbReference>
<dbReference type="InterPro" id="IPR006067">
    <property type="entry name" value="NO2/SO3_Rdtase_4Fe4S_dom"/>
</dbReference>
<proteinExistence type="predicted"/>
<dbReference type="PANTHER" id="PTHR32439:SF9">
    <property type="entry name" value="BLR3264 PROTEIN"/>
    <property type="match status" value="1"/>
</dbReference>
<evidence type="ECO:0000256" key="3">
    <source>
        <dbReference type="ARBA" id="ARBA00022485"/>
    </source>
</evidence>
<organism evidence="14 15">
    <name type="scientific">Paraconexibacter algicola</name>
    <dbReference type="NCBI Taxonomy" id="2133960"/>
    <lineage>
        <taxon>Bacteria</taxon>
        <taxon>Bacillati</taxon>
        <taxon>Actinomycetota</taxon>
        <taxon>Thermoleophilia</taxon>
        <taxon>Solirubrobacterales</taxon>
        <taxon>Paraconexibacteraceae</taxon>
        <taxon>Paraconexibacter</taxon>
    </lineage>
</organism>
<evidence type="ECO:0000259" key="13">
    <source>
        <dbReference type="Pfam" id="PF03460"/>
    </source>
</evidence>
<evidence type="ECO:0000256" key="5">
    <source>
        <dbReference type="ARBA" id="ARBA00022723"/>
    </source>
</evidence>
<keyword evidence="5" id="KW-0479">Metal-binding</keyword>
<dbReference type="Proteomes" id="UP000240739">
    <property type="component" value="Unassembled WGS sequence"/>
</dbReference>
<feature type="domain" description="Nitrite/sulphite reductase 4Fe-4S" evidence="12">
    <location>
        <begin position="146"/>
        <end position="302"/>
    </location>
</feature>
<dbReference type="InterPro" id="IPR005117">
    <property type="entry name" value="NiRdtase/SiRdtase_haem-b_fer"/>
</dbReference>
<name>A0A2T4UKR7_9ACTN</name>
<dbReference type="PANTHER" id="PTHR32439">
    <property type="entry name" value="FERREDOXIN--NITRITE REDUCTASE, CHLOROPLASTIC"/>
    <property type="match status" value="1"/>
</dbReference>
<dbReference type="EMBL" id="PYYB01000001">
    <property type="protein sequence ID" value="PTL59817.1"/>
    <property type="molecule type" value="Genomic_DNA"/>
</dbReference>
<evidence type="ECO:0000256" key="2">
    <source>
        <dbReference type="ARBA" id="ARBA00012353"/>
    </source>
</evidence>
<dbReference type="InterPro" id="IPR045854">
    <property type="entry name" value="NO2/SO3_Rdtase_4Fe4S_sf"/>
</dbReference>
<evidence type="ECO:0000256" key="9">
    <source>
        <dbReference type="ARBA" id="ARBA00023014"/>
    </source>
</evidence>
<dbReference type="PRINTS" id="PR00397">
    <property type="entry name" value="SIROHAEM"/>
</dbReference>
<dbReference type="Pfam" id="PF01077">
    <property type="entry name" value="NIR_SIR"/>
    <property type="match status" value="2"/>
</dbReference>
<evidence type="ECO:0000256" key="10">
    <source>
        <dbReference type="ARBA" id="ARBA00049518"/>
    </source>
</evidence>
<keyword evidence="3" id="KW-0004">4Fe-4S</keyword>
<gene>
    <name evidence="14" type="ORF">C7Y72_09225</name>
</gene>
<evidence type="ECO:0000256" key="6">
    <source>
        <dbReference type="ARBA" id="ARBA00022784"/>
    </source>
</evidence>
<dbReference type="InterPro" id="IPR006066">
    <property type="entry name" value="NO2/SO3_Rdtase_FeS/sirohaem_BS"/>
</dbReference>
<reference evidence="14 15" key="1">
    <citation type="submission" date="2018-03" db="EMBL/GenBank/DDBJ databases">
        <title>Aquarubrobacter algicola gen. nov., sp. nov., a novel actinobacterium isolated from shallow eutrophic lake during the end of cyanobacterial harmful algal blooms.</title>
        <authorList>
            <person name="Chun S.J."/>
        </authorList>
    </citation>
    <scope>NUCLEOTIDE SEQUENCE [LARGE SCALE GENOMIC DNA]</scope>
    <source>
        <strain evidence="14 15">Seoho-28</strain>
    </source>
</reference>
<evidence type="ECO:0000256" key="1">
    <source>
        <dbReference type="ARBA" id="ARBA00003247"/>
    </source>
</evidence>
<dbReference type="Pfam" id="PF03460">
    <property type="entry name" value="NIR_SIR_ferr"/>
    <property type="match status" value="2"/>
</dbReference>
<evidence type="ECO:0000259" key="12">
    <source>
        <dbReference type="Pfam" id="PF01077"/>
    </source>
</evidence>
<evidence type="ECO:0000313" key="14">
    <source>
        <dbReference type="EMBL" id="PTL59817.1"/>
    </source>
</evidence>
<keyword evidence="4" id="KW-0349">Heme</keyword>
<evidence type="ECO:0000256" key="11">
    <source>
        <dbReference type="SAM" id="MobiDB-lite"/>
    </source>
</evidence>
<accession>A0A2T4UKR7</accession>
<comment type="function">
    <text evidence="1">Catalyzes the reduction of sulfite to sulfide, a step in the biosynthesis of sulfur-containing amino acids and cofactors.</text>
</comment>
<dbReference type="EC" id="1.8.7.1" evidence="2"/>
<dbReference type="OrthoDB" id="3189055at2"/>
<dbReference type="Gene3D" id="3.30.413.10">
    <property type="entry name" value="Sulfite Reductase Hemoprotein, domain 1"/>
    <property type="match status" value="2"/>
</dbReference>
<dbReference type="SUPFAM" id="SSF55124">
    <property type="entry name" value="Nitrite/Sulfite reductase N-terminal domain-like"/>
    <property type="match status" value="2"/>
</dbReference>
<keyword evidence="6" id="KW-0883">Thioether bond</keyword>
<feature type="domain" description="Nitrite/Sulfite reductase ferredoxin-like" evidence="13">
    <location>
        <begin position="356"/>
        <end position="421"/>
    </location>
</feature>
<evidence type="ECO:0000256" key="7">
    <source>
        <dbReference type="ARBA" id="ARBA00023002"/>
    </source>
</evidence>
<keyword evidence="15" id="KW-1185">Reference proteome</keyword>
<protein>
    <recommendedName>
        <fullName evidence="2">assimilatory sulfite reductase (ferredoxin)</fullName>
        <ecNumber evidence="2">1.8.7.1</ecNumber>
    </recommendedName>
</protein>
<feature type="domain" description="Nitrite/sulphite reductase 4Fe-4S" evidence="12">
    <location>
        <begin position="432"/>
        <end position="577"/>
    </location>
</feature>
<comment type="catalytic activity">
    <reaction evidence="10">
        <text>hydrogen sulfide + 6 oxidized [2Fe-2S]-[ferredoxin] + 3 H2O = sulfite + 6 reduced [2Fe-2S]-[ferredoxin] + 7 H(+)</text>
        <dbReference type="Rhea" id="RHEA:23132"/>
        <dbReference type="Rhea" id="RHEA-COMP:10000"/>
        <dbReference type="Rhea" id="RHEA-COMP:10001"/>
        <dbReference type="ChEBI" id="CHEBI:15377"/>
        <dbReference type="ChEBI" id="CHEBI:15378"/>
        <dbReference type="ChEBI" id="CHEBI:17359"/>
        <dbReference type="ChEBI" id="CHEBI:29919"/>
        <dbReference type="ChEBI" id="CHEBI:33737"/>
        <dbReference type="ChEBI" id="CHEBI:33738"/>
        <dbReference type="EC" id="1.8.7.1"/>
    </reaction>
</comment>
<evidence type="ECO:0000256" key="8">
    <source>
        <dbReference type="ARBA" id="ARBA00023004"/>
    </source>
</evidence>
<feature type="domain" description="Nitrite/Sulfite reductase ferredoxin-like" evidence="13">
    <location>
        <begin position="70"/>
        <end position="135"/>
    </location>
</feature>
<keyword evidence="8" id="KW-0408">Iron</keyword>
<evidence type="ECO:0000256" key="4">
    <source>
        <dbReference type="ARBA" id="ARBA00022617"/>
    </source>
</evidence>
<evidence type="ECO:0000313" key="15">
    <source>
        <dbReference type="Proteomes" id="UP000240739"/>
    </source>
</evidence>
<dbReference type="Gene3D" id="3.90.480.10">
    <property type="entry name" value="Sulfite Reductase Hemoprotein,Domain 2"/>
    <property type="match status" value="1"/>
</dbReference>
<dbReference type="GO" id="GO:0050311">
    <property type="term" value="F:sulfite reductase (ferredoxin) activity"/>
    <property type="evidence" value="ECO:0007669"/>
    <property type="project" value="UniProtKB-EC"/>
</dbReference>
<keyword evidence="9" id="KW-0411">Iron-sulfur</keyword>
<dbReference type="GO" id="GO:0020037">
    <property type="term" value="F:heme binding"/>
    <property type="evidence" value="ECO:0007669"/>
    <property type="project" value="InterPro"/>
</dbReference>
<feature type="region of interest" description="Disordered" evidence="11">
    <location>
        <begin position="1"/>
        <end position="25"/>
    </location>
</feature>
<dbReference type="RefSeq" id="WP_107568461.1">
    <property type="nucleotide sequence ID" value="NZ_PYYB01000001.1"/>
</dbReference>
<dbReference type="SUPFAM" id="SSF56014">
    <property type="entry name" value="Nitrite and sulphite reductase 4Fe-4S domain-like"/>
    <property type="match status" value="2"/>
</dbReference>
<dbReference type="InterPro" id="IPR051329">
    <property type="entry name" value="NIR_SIR_4Fe-4S"/>
</dbReference>
<comment type="caution">
    <text evidence="14">The sequence shown here is derived from an EMBL/GenBank/DDBJ whole genome shotgun (WGS) entry which is preliminary data.</text>
</comment>
<dbReference type="InterPro" id="IPR036136">
    <property type="entry name" value="Nit/Sulf_reduc_fer-like_dom_sf"/>
</dbReference>